<sequence>MDKLFFEIWRNRFIVKKIHNQILDGLTIVTNIPNLFENYKYFLIIDNNNIQVLLKVLQPHMKLADQFRRFKHKELVTQISFVTPITDSLLRGFIPDSVKFIKFNRIQEPLEIRVIPDSVETIENFWECDLPLPLNILPKSLKSISFSNQQKQALKPGMVPDSVETISFENCQDQPHRFTYFPPNLTQLTCGTSSQFETDYSINFFPNTLKSLHFITLNQPLIEKLLPSNLTSLSLGPNFHQEISPGLLPSSLTKLSIRSYSGTLQIGAIPFGVKELHLKAVHPIQDFAIPQSVTNLSIDIVGYHHVLNSSMIPSSVTKLEMVYCYLQEALPKQFIPPTVTHLTIGTNSNNIRPGQIPPSVTFLKLFSYMSHHKFPQGTIPDSVKHIRCSSPYAIKYMAEHNQINVDNIKTFGFDSNFDMDFKKGKPKEIIVDHVSEILPFITHNYSVEFPSMIPEYASSLMYQSPEPLSPEMLPSNLKRLQIHNASQVLREGLLPNTIESLEIVDWPDKTIILEKSIPSSVKTLDARYHFTKQLYIPSSVRNLRARYSPNEELNIPPHVSNIILEC</sequence>
<gene>
    <name evidence="2" type="ORF">CYY_006836</name>
</gene>
<dbReference type="EMBL" id="AJWJ01000333">
    <property type="protein sequence ID" value="KAF2071844.1"/>
    <property type="molecule type" value="Genomic_DNA"/>
</dbReference>
<dbReference type="SUPFAM" id="SSF52058">
    <property type="entry name" value="L domain-like"/>
    <property type="match status" value="1"/>
</dbReference>
<dbReference type="PANTHER" id="PTHR32134">
    <property type="entry name" value="FNIP REPEAT-CONTAINING PROTEIN"/>
    <property type="match status" value="1"/>
</dbReference>
<protein>
    <recommendedName>
        <fullName evidence="4">FNIP repeat-containing protein</fullName>
    </recommendedName>
</protein>
<dbReference type="Pfam" id="PF05725">
    <property type="entry name" value="FNIP"/>
    <property type="match status" value="5"/>
</dbReference>
<dbReference type="AlphaFoldDB" id="A0A8J4PQF0"/>
<evidence type="ECO:0008006" key="4">
    <source>
        <dbReference type="Google" id="ProtNLM"/>
    </source>
</evidence>
<dbReference type="OrthoDB" id="1055097at2759"/>
<reference evidence="2" key="1">
    <citation type="submission" date="2020-01" db="EMBL/GenBank/DDBJ databases">
        <title>Development of genomics and gene disruption for Polysphondylium violaceum indicates a role for the polyketide synthase stlB in stalk morphogenesis.</title>
        <authorList>
            <person name="Narita B."/>
            <person name="Kawabe Y."/>
            <person name="Kin K."/>
            <person name="Saito T."/>
            <person name="Gibbs R."/>
            <person name="Kuspa A."/>
            <person name="Muzny D."/>
            <person name="Queller D."/>
            <person name="Richards S."/>
            <person name="Strassman J."/>
            <person name="Sucgang R."/>
            <person name="Worley K."/>
            <person name="Schaap P."/>
        </authorList>
    </citation>
    <scope>NUCLEOTIDE SEQUENCE</scope>
    <source>
        <strain evidence="2">QSvi11</strain>
    </source>
</reference>
<organism evidence="2 3">
    <name type="scientific">Polysphondylium violaceum</name>
    <dbReference type="NCBI Taxonomy" id="133409"/>
    <lineage>
        <taxon>Eukaryota</taxon>
        <taxon>Amoebozoa</taxon>
        <taxon>Evosea</taxon>
        <taxon>Eumycetozoa</taxon>
        <taxon>Dictyostelia</taxon>
        <taxon>Dictyosteliales</taxon>
        <taxon>Dictyosteliaceae</taxon>
        <taxon>Polysphondylium</taxon>
    </lineage>
</organism>
<keyword evidence="1" id="KW-0677">Repeat</keyword>
<comment type="caution">
    <text evidence="2">The sequence shown here is derived from an EMBL/GenBank/DDBJ whole genome shotgun (WGS) entry which is preliminary data.</text>
</comment>
<dbReference type="InterPro" id="IPR008615">
    <property type="entry name" value="FNIP"/>
</dbReference>
<name>A0A8J4PQF0_9MYCE</name>
<keyword evidence="3" id="KW-1185">Reference proteome</keyword>
<evidence type="ECO:0000313" key="3">
    <source>
        <dbReference type="Proteomes" id="UP000695562"/>
    </source>
</evidence>
<evidence type="ECO:0000313" key="2">
    <source>
        <dbReference type="EMBL" id="KAF2071844.1"/>
    </source>
</evidence>
<proteinExistence type="predicted"/>
<evidence type="ECO:0000256" key="1">
    <source>
        <dbReference type="ARBA" id="ARBA00022737"/>
    </source>
</evidence>
<dbReference type="InterPro" id="IPR051251">
    <property type="entry name" value="STK_FNIP-Repeat"/>
</dbReference>
<dbReference type="Proteomes" id="UP000695562">
    <property type="component" value="Unassembled WGS sequence"/>
</dbReference>
<dbReference type="PANTHER" id="PTHR32134:SF92">
    <property type="entry name" value="FNIP REPEAT-CONTAINING PROTEIN"/>
    <property type="match status" value="1"/>
</dbReference>
<accession>A0A8J4PQF0</accession>